<evidence type="ECO:0000256" key="1">
    <source>
        <dbReference type="SAM" id="MobiDB-lite"/>
    </source>
</evidence>
<geneLocation type="plasmid" evidence="2 3">
    <name>pDGEO02</name>
</geneLocation>
<feature type="compositionally biased region" description="Gly residues" evidence="1">
    <location>
        <begin position="172"/>
        <end position="186"/>
    </location>
</feature>
<dbReference type="KEGG" id="dge:Dgeo_3038"/>
<reference evidence="2" key="1">
    <citation type="submission" date="2007-10" db="EMBL/GenBank/DDBJ databases">
        <title>Complete sequence of Plasmid2 pDGEO02 of Deinococcus geothermalis DSM 11300.</title>
        <authorList>
            <consortium name="US DOE Joint Genome Institute"/>
            <person name="Copeland A."/>
            <person name="Lucas S."/>
            <person name="Lapidus A."/>
            <person name="Barry K."/>
            <person name="Detter J.C."/>
            <person name="Glavina del Rio T."/>
            <person name="Hammon N."/>
            <person name="Israni S."/>
            <person name="Dalin E."/>
            <person name="Tice H."/>
            <person name="Pitluck S."/>
            <person name="Brettin T."/>
            <person name="Bruce D."/>
            <person name="Han C."/>
            <person name="Tapia R."/>
            <person name="Saunders E."/>
            <person name="Gilna P."/>
            <person name="Schmutz J."/>
            <person name="Larimer F."/>
            <person name="Land M."/>
            <person name="Hauser L."/>
            <person name="Kyrpides N."/>
            <person name="Kim E."/>
            <person name="Daly M.J."/>
            <person name="Fredrickson J.K."/>
            <person name="Makarova K.S."/>
            <person name="Gaidamakova E.K."/>
            <person name="Zhai M."/>
            <person name="Richardson P."/>
        </authorList>
    </citation>
    <scope>NUCLEOTIDE SEQUENCE [LARGE SCALE GENOMIC DNA]</scope>
    <source>
        <strain evidence="2">DSM 11300</strain>
        <plasmid evidence="2">pDGEO02</plasmid>
    </source>
</reference>
<keyword evidence="2" id="KW-0614">Plasmid</keyword>
<keyword evidence="3" id="KW-1185">Reference proteome</keyword>
<name>A8ZRH0_DEIGD</name>
<feature type="region of interest" description="Disordered" evidence="1">
    <location>
        <begin position="148"/>
        <end position="186"/>
    </location>
</feature>
<accession>A8ZRH0</accession>
<evidence type="ECO:0000313" key="3">
    <source>
        <dbReference type="Proteomes" id="UP000002431"/>
    </source>
</evidence>
<dbReference type="EMBL" id="CP000856">
    <property type="protein sequence ID" value="ABW35079.1"/>
    <property type="molecule type" value="Genomic_DNA"/>
</dbReference>
<organism evidence="2 3">
    <name type="scientific">Deinococcus geothermalis (strain DSM 11300 / CIP 105573 / AG-3a)</name>
    <dbReference type="NCBI Taxonomy" id="319795"/>
    <lineage>
        <taxon>Bacteria</taxon>
        <taxon>Thermotogati</taxon>
        <taxon>Deinococcota</taxon>
        <taxon>Deinococci</taxon>
        <taxon>Deinococcales</taxon>
        <taxon>Deinococcaceae</taxon>
        <taxon>Deinococcus</taxon>
    </lineage>
</organism>
<dbReference type="Proteomes" id="UP000002431">
    <property type="component" value="Plasmid pDGEO02"/>
</dbReference>
<gene>
    <name evidence="2" type="ORF">Dgeo_3038</name>
</gene>
<sequence>MLASKHACSPRAGGHACLMTAPAAAEAVHAMLTHPTDAALRGPVTFRLPDAYTAIAIQRRIVELANAGRDQALPRLHPLDLPPQGYQLCVMIATLEHVINTAPKGLYRTVNGRAVLTPGALVDFEAEETDGAISLLYAAYEEWRSRFRERRAGPPAQPDAAPGSPDDRPRGAAGGAGPAESAGGAG</sequence>
<protein>
    <submittedName>
        <fullName evidence="2">Uncharacterized protein</fullName>
    </submittedName>
</protein>
<evidence type="ECO:0000313" key="2">
    <source>
        <dbReference type="EMBL" id="ABW35079.1"/>
    </source>
</evidence>
<dbReference type="AlphaFoldDB" id="A8ZRH0"/>
<dbReference type="HOGENOM" id="CLU_1452224_0_0_0"/>
<proteinExistence type="predicted"/>